<dbReference type="Proteomes" id="UP000030491">
    <property type="component" value="Unassembled WGS sequence"/>
</dbReference>
<gene>
    <name evidence="1" type="ORF">EU93_0103</name>
</gene>
<accession>A0A0A1ZYZ0</accession>
<evidence type="ECO:0008006" key="3">
    <source>
        <dbReference type="Google" id="ProtNLM"/>
    </source>
</evidence>
<dbReference type="EMBL" id="JNAJ01000003">
    <property type="protein sequence ID" value="KGF93474.1"/>
    <property type="molecule type" value="Genomic_DNA"/>
</dbReference>
<reference evidence="2" key="1">
    <citation type="journal article" date="2014" name="Sci. Data">
        <title>Genomes of diverse isolates of the marine cyanobacterium Prochlorococcus.</title>
        <authorList>
            <person name="Biller S."/>
            <person name="Berube P."/>
            <person name="Thompson J."/>
            <person name="Kelly L."/>
            <person name="Roggensack S."/>
            <person name="Awad L."/>
            <person name="Roache-Johnson K."/>
            <person name="Ding H."/>
            <person name="Giovannoni S.J."/>
            <person name="Moore L.R."/>
            <person name="Chisholm S.W."/>
        </authorList>
    </citation>
    <scope>NUCLEOTIDE SEQUENCE [LARGE SCALE GENOMIC DNA]</scope>
</reference>
<protein>
    <recommendedName>
        <fullName evidence="3">Phage protein</fullName>
    </recommendedName>
</protein>
<sequence length="56" mass="6826">MNNLLQIREKINRANRLYEAQLLATKNGRVTPYRRSVFEERIWQAQKEMKFKDSKN</sequence>
<evidence type="ECO:0000313" key="2">
    <source>
        <dbReference type="Proteomes" id="UP000030491"/>
    </source>
</evidence>
<name>A0A0A1ZYZ0_PROMR</name>
<dbReference type="AlphaFoldDB" id="A0A0A1ZYZ0"/>
<dbReference type="RefSeq" id="WP_193741712.1">
    <property type="nucleotide sequence ID" value="NZ_JNAJ01000003.1"/>
</dbReference>
<comment type="caution">
    <text evidence="1">The sequence shown here is derived from an EMBL/GenBank/DDBJ whole genome shotgun (WGS) entry which is preliminary data.</text>
</comment>
<evidence type="ECO:0000313" key="1">
    <source>
        <dbReference type="EMBL" id="KGF93474.1"/>
    </source>
</evidence>
<organism evidence="1 2">
    <name type="scientific">Prochlorococcus marinus str. MIT 9116</name>
    <dbReference type="NCBI Taxonomy" id="167544"/>
    <lineage>
        <taxon>Bacteria</taxon>
        <taxon>Bacillati</taxon>
        <taxon>Cyanobacteriota</taxon>
        <taxon>Cyanophyceae</taxon>
        <taxon>Synechococcales</taxon>
        <taxon>Prochlorococcaceae</taxon>
        <taxon>Prochlorococcus</taxon>
    </lineage>
</organism>
<proteinExistence type="predicted"/>